<dbReference type="Gene3D" id="1.10.10.60">
    <property type="entry name" value="Homeodomain-like"/>
    <property type="match status" value="1"/>
</dbReference>
<keyword evidence="2" id="KW-1185">Reference proteome</keyword>
<protein>
    <submittedName>
        <fullName evidence="1">981_t:CDS:1</fullName>
    </submittedName>
</protein>
<accession>A0A9N9B588</accession>
<name>A0A9N9B588_9GLOM</name>
<organism evidence="1 2">
    <name type="scientific">Paraglomus occultum</name>
    <dbReference type="NCBI Taxonomy" id="144539"/>
    <lineage>
        <taxon>Eukaryota</taxon>
        <taxon>Fungi</taxon>
        <taxon>Fungi incertae sedis</taxon>
        <taxon>Mucoromycota</taxon>
        <taxon>Glomeromycotina</taxon>
        <taxon>Glomeromycetes</taxon>
        <taxon>Paraglomerales</taxon>
        <taxon>Paraglomeraceae</taxon>
        <taxon>Paraglomus</taxon>
    </lineage>
</organism>
<comment type="caution">
    <text evidence="1">The sequence shown here is derived from an EMBL/GenBank/DDBJ whole genome shotgun (WGS) entry which is preliminary data.</text>
</comment>
<evidence type="ECO:0000313" key="1">
    <source>
        <dbReference type="EMBL" id="CAG8551638.1"/>
    </source>
</evidence>
<dbReference type="AlphaFoldDB" id="A0A9N9B588"/>
<dbReference type="Proteomes" id="UP000789572">
    <property type="component" value="Unassembled WGS sequence"/>
</dbReference>
<gene>
    <name evidence="1" type="ORF">POCULU_LOCUS5051</name>
</gene>
<dbReference type="EMBL" id="CAJVPJ010000719">
    <property type="protein sequence ID" value="CAG8551638.1"/>
    <property type="molecule type" value="Genomic_DNA"/>
</dbReference>
<evidence type="ECO:0000313" key="2">
    <source>
        <dbReference type="Proteomes" id="UP000789572"/>
    </source>
</evidence>
<sequence length="73" mass="8851">MVHPGRKVKYPEIEEELASWIKDNRDKSRPITRLMIATQNLPEDLVEKQQQFLSFILFRRREHNYPLKYIAKP</sequence>
<reference evidence="1" key="1">
    <citation type="submission" date="2021-06" db="EMBL/GenBank/DDBJ databases">
        <authorList>
            <person name="Kallberg Y."/>
            <person name="Tangrot J."/>
            <person name="Rosling A."/>
        </authorList>
    </citation>
    <scope>NUCLEOTIDE SEQUENCE</scope>
    <source>
        <strain evidence="1">IA702</strain>
    </source>
</reference>
<dbReference type="OrthoDB" id="10587909at2759"/>
<proteinExistence type="predicted"/>